<accession>A0ABD3HTE5</accession>
<dbReference type="Proteomes" id="UP001633002">
    <property type="component" value="Unassembled WGS sequence"/>
</dbReference>
<keyword evidence="3" id="KW-1185">Reference proteome</keyword>
<dbReference type="EMBL" id="JBJQOH010000003">
    <property type="protein sequence ID" value="KAL3693924.1"/>
    <property type="molecule type" value="Genomic_DNA"/>
</dbReference>
<proteinExistence type="predicted"/>
<evidence type="ECO:0000313" key="2">
    <source>
        <dbReference type="EMBL" id="KAL3693924.1"/>
    </source>
</evidence>
<protein>
    <submittedName>
        <fullName evidence="2">Uncharacterized protein</fullName>
    </submittedName>
</protein>
<dbReference type="AlphaFoldDB" id="A0ABD3HTE5"/>
<comment type="caution">
    <text evidence="2">The sequence shown here is derived from an EMBL/GenBank/DDBJ whole genome shotgun (WGS) entry which is preliminary data.</text>
</comment>
<evidence type="ECO:0000256" key="1">
    <source>
        <dbReference type="SAM" id="Coils"/>
    </source>
</evidence>
<name>A0ABD3HTE5_9MARC</name>
<sequence>MENIDRIVRAMEMEHTPRGQKRCRVDLLADAAVLDASNSALEIYRSREQALVPSPRTGIQFSSSSMNLEELSVLSKEEVAPFLNTKRVKADGIVYISSALFQRSGRSGPVKQWELDISEDGLRNLMKFPVLGECRRIVSPVTIEKQFLDRTSHEFLKDAWKEIAPWFGFSLDRAQARSEGWVVDDFRKFSVEGHPDGNMLDKQVRLSMQQPLLLEARNAFTDTRVEWDDVKGELVRERDALKEELVRAKELVAEAEEREETLRVEKLKAHEEHSRVRAELEAENAKYADELAKLQEENKWKQLKKSLCKRIWLRSDT</sequence>
<feature type="coiled-coil region" evidence="1">
    <location>
        <begin position="231"/>
        <end position="304"/>
    </location>
</feature>
<gene>
    <name evidence="2" type="ORF">R1sor_007575</name>
</gene>
<reference evidence="2 3" key="1">
    <citation type="submission" date="2024-09" db="EMBL/GenBank/DDBJ databases">
        <title>Chromosome-scale assembly of Riccia sorocarpa.</title>
        <authorList>
            <person name="Paukszto L."/>
        </authorList>
    </citation>
    <scope>NUCLEOTIDE SEQUENCE [LARGE SCALE GENOMIC DNA]</scope>
    <source>
        <strain evidence="2">LP-2024</strain>
        <tissue evidence="2">Aerial parts of the thallus</tissue>
    </source>
</reference>
<evidence type="ECO:0000313" key="3">
    <source>
        <dbReference type="Proteomes" id="UP001633002"/>
    </source>
</evidence>
<organism evidence="2 3">
    <name type="scientific">Riccia sorocarpa</name>
    <dbReference type="NCBI Taxonomy" id="122646"/>
    <lineage>
        <taxon>Eukaryota</taxon>
        <taxon>Viridiplantae</taxon>
        <taxon>Streptophyta</taxon>
        <taxon>Embryophyta</taxon>
        <taxon>Marchantiophyta</taxon>
        <taxon>Marchantiopsida</taxon>
        <taxon>Marchantiidae</taxon>
        <taxon>Marchantiales</taxon>
        <taxon>Ricciaceae</taxon>
        <taxon>Riccia</taxon>
    </lineage>
</organism>
<keyword evidence="1" id="KW-0175">Coiled coil</keyword>